<protein>
    <submittedName>
        <fullName evidence="2">Uncharacterized protein</fullName>
    </submittedName>
</protein>
<gene>
    <name evidence="2" type="ORF">CBR_g30257</name>
</gene>
<keyword evidence="3" id="KW-1185">Reference proteome</keyword>
<comment type="caution">
    <text evidence="2">The sequence shown here is derived from an EMBL/GenBank/DDBJ whole genome shotgun (WGS) entry which is preliminary data.</text>
</comment>
<dbReference type="AlphaFoldDB" id="A0A388LCI3"/>
<feature type="region of interest" description="Disordered" evidence="1">
    <location>
        <begin position="249"/>
        <end position="302"/>
    </location>
</feature>
<organism evidence="2 3">
    <name type="scientific">Chara braunii</name>
    <name type="common">Braun's stonewort</name>
    <dbReference type="NCBI Taxonomy" id="69332"/>
    <lineage>
        <taxon>Eukaryota</taxon>
        <taxon>Viridiplantae</taxon>
        <taxon>Streptophyta</taxon>
        <taxon>Charophyceae</taxon>
        <taxon>Charales</taxon>
        <taxon>Characeae</taxon>
        <taxon>Chara</taxon>
    </lineage>
</organism>
<proteinExistence type="predicted"/>
<feature type="compositionally biased region" description="Polar residues" evidence="1">
    <location>
        <begin position="287"/>
        <end position="302"/>
    </location>
</feature>
<accession>A0A388LCI3</accession>
<dbReference type="Proteomes" id="UP000265515">
    <property type="component" value="Unassembled WGS sequence"/>
</dbReference>
<dbReference type="Gramene" id="GBG79996">
    <property type="protein sequence ID" value="GBG79996"/>
    <property type="gene ID" value="CBR_g30257"/>
</dbReference>
<dbReference type="EMBL" id="BFEA01000334">
    <property type="protein sequence ID" value="GBG79996.1"/>
    <property type="molecule type" value="Genomic_DNA"/>
</dbReference>
<feature type="compositionally biased region" description="Basic residues" evidence="1">
    <location>
        <begin position="405"/>
        <end position="416"/>
    </location>
</feature>
<feature type="region of interest" description="Disordered" evidence="1">
    <location>
        <begin position="375"/>
        <end position="418"/>
    </location>
</feature>
<reference evidence="2 3" key="1">
    <citation type="journal article" date="2018" name="Cell">
        <title>The Chara Genome: Secondary Complexity and Implications for Plant Terrestrialization.</title>
        <authorList>
            <person name="Nishiyama T."/>
            <person name="Sakayama H."/>
            <person name="Vries J.D."/>
            <person name="Buschmann H."/>
            <person name="Saint-Marcoux D."/>
            <person name="Ullrich K.K."/>
            <person name="Haas F.B."/>
            <person name="Vanderstraeten L."/>
            <person name="Becker D."/>
            <person name="Lang D."/>
            <person name="Vosolsobe S."/>
            <person name="Rombauts S."/>
            <person name="Wilhelmsson P.K.I."/>
            <person name="Janitza P."/>
            <person name="Kern R."/>
            <person name="Heyl A."/>
            <person name="Rumpler F."/>
            <person name="Villalobos L.I.A.C."/>
            <person name="Clay J.M."/>
            <person name="Skokan R."/>
            <person name="Toyoda A."/>
            <person name="Suzuki Y."/>
            <person name="Kagoshima H."/>
            <person name="Schijlen E."/>
            <person name="Tajeshwar N."/>
            <person name="Catarino B."/>
            <person name="Hetherington A.J."/>
            <person name="Saltykova A."/>
            <person name="Bonnot C."/>
            <person name="Breuninger H."/>
            <person name="Symeonidi A."/>
            <person name="Radhakrishnan G.V."/>
            <person name="Van Nieuwerburgh F."/>
            <person name="Deforce D."/>
            <person name="Chang C."/>
            <person name="Karol K.G."/>
            <person name="Hedrich R."/>
            <person name="Ulvskov P."/>
            <person name="Glockner G."/>
            <person name="Delwiche C.F."/>
            <person name="Petrasek J."/>
            <person name="Van de Peer Y."/>
            <person name="Friml J."/>
            <person name="Beilby M."/>
            <person name="Dolan L."/>
            <person name="Kohara Y."/>
            <person name="Sugano S."/>
            <person name="Fujiyama A."/>
            <person name="Delaux P.-M."/>
            <person name="Quint M."/>
            <person name="TheiBen G."/>
            <person name="Hagemann M."/>
            <person name="Harholt J."/>
            <person name="Dunand C."/>
            <person name="Zachgo S."/>
            <person name="Langdale J."/>
            <person name="Maumus F."/>
            <person name="Straeten D.V.D."/>
            <person name="Gould S.B."/>
            <person name="Rensing S.A."/>
        </authorList>
    </citation>
    <scope>NUCLEOTIDE SEQUENCE [LARGE SCALE GENOMIC DNA]</scope>
    <source>
        <strain evidence="2 3">S276</strain>
    </source>
</reference>
<sequence length="633" mass="69024">MVRSCFITGKEDPNTAEQYIATTRDVLNDTVVVDIDPRAAEVTVGYLRRHGVLVVFQGLDAGVPFAKKEEWMRAIESGWDFTMVQGQKGRLRPEGANMISYLAVNHVLRDWLIDTVQREEKAVVGGKPCKVLYKQWATPAEQAKAREDLQAQRFWIRVLRVPFLAMPFLEAAVKKEYGQVQKAYPPERNQATPRLVNRRFDLHPRAKSKVTKYLKFCSPQGWHNVEVVTQDSPWCHDCRWYGHKSGEQSCPKKGAGMGSVKPSGNAGAPSASGIGMGSGGLPVSAGIPSSSGQVQNKLPGSNASTSMGVSALSATMSTATVSVSLAAGSSGTGPLMGLMSVDPANATVVTTVGTANLIAQGLTVEPGQTVMQQQATPGPEIRMTQQKESASSTKKKILSGGPKTIGHKPYQRHGGVRKSDDRVVTWADMVDGDDELGDGELQPHVQEQNEQIVQRAEVFQGSIKEAIAAGQPWVVVPLVFLAVEGDLQLMTAFSAEGALSIPHFEMHMEPTVETVLAEVQKWLASAYRVRPYPAMEWVRLTPTNAQGRTDILCFPIIDAIVNPAAKGVAPLTGLRWISLQLFMNPGGQTAIDTRVYDCWNAALLTQVDSHIPWHKSIFSNHFLMLKCADWTDM</sequence>
<name>A0A388LCI3_CHABU</name>
<evidence type="ECO:0000313" key="2">
    <source>
        <dbReference type="EMBL" id="GBG79996.1"/>
    </source>
</evidence>
<feature type="compositionally biased region" description="Polar residues" evidence="1">
    <location>
        <begin position="383"/>
        <end position="392"/>
    </location>
</feature>
<evidence type="ECO:0000256" key="1">
    <source>
        <dbReference type="SAM" id="MobiDB-lite"/>
    </source>
</evidence>
<evidence type="ECO:0000313" key="3">
    <source>
        <dbReference type="Proteomes" id="UP000265515"/>
    </source>
</evidence>